<name>A0A7W4P2M8_9PROT</name>
<keyword evidence="3" id="KW-0145">Chemotaxis</keyword>
<dbReference type="Pfam" id="PF00672">
    <property type="entry name" value="HAMP"/>
    <property type="match status" value="1"/>
</dbReference>
<sequence>MGVVQVDMKQDTVASLHVDMRAAVTILERDLPGIQVSWGADGGVQRVTARSLPAQFPDDTMIDDVGRVTGEAVSLFALDDAGQNFVRRATTVRDTDGRRVVGTTLDHSLEGAQAGLRGEPFEGEATVFGVQYYGSYLPVFSERGKVIGLFYVGIREEDAAVVRRQIIRAIAVVAAGIVGLSAVMMGLVTARLLRPLPVITRAMQALAKGETGTRIPFVDRSDEVGAMAKAVEVFREAALDNARLETEAAENRRKAEAERIDIQAKAEADARERLRMATSGLADGLTRVADGDLSFQIDTAFSEEFESLRHDFNRSVEQLAGTFSSVVSAMAAIDNGTRELASGADNLASRTEHQAASLEETAAAVDGVTKSVITAAERSEEARQIGTRARETAVLSVRITGETEMAMGRIESGAEQIASIVDMIDNLAFQTNVLALNASVEAARAGDSGRGFAVVAAEIRSLAQRASEAAKDIRDLVRRSAEDVRTGAERVQDSGAALKTIAGFINEIGGHLDAIAMGAKEEAASLAEINAAIGSLDRTTQQNAAVSEEFNAASRSVAEEANRLGRVVHQFRLPEKKHRAGNVRRLLSA</sequence>
<reference evidence="12 13" key="1">
    <citation type="submission" date="2020-04" db="EMBL/GenBank/DDBJ databases">
        <title>Description of novel Gluconacetobacter.</title>
        <authorList>
            <person name="Sombolestani A."/>
        </authorList>
    </citation>
    <scope>NUCLEOTIDE SEQUENCE [LARGE SCALE GENOMIC DNA]</scope>
    <source>
        <strain evidence="12 13">LMG 27724</strain>
    </source>
</reference>
<dbReference type="PROSITE" id="PS50885">
    <property type="entry name" value="HAMP"/>
    <property type="match status" value="2"/>
</dbReference>
<dbReference type="InterPro" id="IPR004090">
    <property type="entry name" value="Chemotax_Me-accpt_rcpt"/>
</dbReference>
<keyword evidence="6 9" id="KW-0472">Membrane</keyword>
<evidence type="ECO:0000256" key="6">
    <source>
        <dbReference type="ARBA" id="ARBA00023136"/>
    </source>
</evidence>
<keyword evidence="2" id="KW-1003">Cell membrane</keyword>
<feature type="domain" description="HAMP" evidence="11">
    <location>
        <begin position="190"/>
        <end position="243"/>
    </location>
</feature>
<dbReference type="Gene3D" id="1.10.8.500">
    <property type="entry name" value="HAMP domain in histidine kinase"/>
    <property type="match status" value="1"/>
</dbReference>
<evidence type="ECO:0000256" key="7">
    <source>
        <dbReference type="ARBA" id="ARBA00029447"/>
    </source>
</evidence>
<dbReference type="RefSeq" id="WP_182979539.1">
    <property type="nucleotide sequence ID" value="NZ_BAABGB010000007.1"/>
</dbReference>
<dbReference type="InterPro" id="IPR033463">
    <property type="entry name" value="sCache_3"/>
</dbReference>
<dbReference type="InterPro" id="IPR029151">
    <property type="entry name" value="Sensor-like_sf"/>
</dbReference>
<feature type="domain" description="Methyl-accepting transducer" evidence="10">
    <location>
        <begin position="329"/>
        <end position="558"/>
    </location>
</feature>
<dbReference type="GO" id="GO:0005886">
    <property type="term" value="C:plasma membrane"/>
    <property type="evidence" value="ECO:0007669"/>
    <property type="project" value="UniProtKB-SubCell"/>
</dbReference>
<feature type="transmembrane region" description="Helical" evidence="9">
    <location>
        <begin position="169"/>
        <end position="193"/>
    </location>
</feature>
<dbReference type="SUPFAM" id="SSF103190">
    <property type="entry name" value="Sensory domain-like"/>
    <property type="match status" value="1"/>
</dbReference>
<dbReference type="SMART" id="SM00304">
    <property type="entry name" value="HAMP"/>
    <property type="match status" value="2"/>
</dbReference>
<evidence type="ECO:0000256" key="4">
    <source>
        <dbReference type="ARBA" id="ARBA00022692"/>
    </source>
</evidence>
<evidence type="ECO:0000313" key="12">
    <source>
        <dbReference type="EMBL" id="MBB2173023.1"/>
    </source>
</evidence>
<keyword evidence="13" id="KW-1185">Reference proteome</keyword>
<dbReference type="Pfam" id="PF00015">
    <property type="entry name" value="MCPsignal"/>
    <property type="match status" value="1"/>
</dbReference>
<dbReference type="InterPro" id="IPR051310">
    <property type="entry name" value="MCP_chemotaxis"/>
</dbReference>
<evidence type="ECO:0000256" key="2">
    <source>
        <dbReference type="ARBA" id="ARBA00022475"/>
    </source>
</evidence>
<dbReference type="GO" id="GO:0004888">
    <property type="term" value="F:transmembrane signaling receptor activity"/>
    <property type="evidence" value="ECO:0007669"/>
    <property type="project" value="InterPro"/>
</dbReference>
<dbReference type="CDD" id="cd06225">
    <property type="entry name" value="HAMP"/>
    <property type="match status" value="1"/>
</dbReference>
<dbReference type="Gene3D" id="1.10.287.950">
    <property type="entry name" value="Methyl-accepting chemotaxis protein"/>
    <property type="match status" value="1"/>
</dbReference>
<keyword evidence="4 9" id="KW-0812">Transmembrane</keyword>
<comment type="subcellular location">
    <subcellularLocation>
        <location evidence="1">Cell membrane</location>
        <topology evidence="1">Multi-pass membrane protein</topology>
    </subcellularLocation>
</comment>
<dbReference type="PANTHER" id="PTHR43531">
    <property type="entry name" value="PROTEIN ICFG"/>
    <property type="match status" value="1"/>
</dbReference>
<dbReference type="GO" id="GO:0007165">
    <property type="term" value="P:signal transduction"/>
    <property type="evidence" value="ECO:0007669"/>
    <property type="project" value="UniProtKB-KW"/>
</dbReference>
<evidence type="ECO:0000259" key="11">
    <source>
        <dbReference type="PROSITE" id="PS50885"/>
    </source>
</evidence>
<accession>A0A7W4P2M8</accession>
<evidence type="ECO:0000256" key="1">
    <source>
        <dbReference type="ARBA" id="ARBA00004651"/>
    </source>
</evidence>
<evidence type="ECO:0000256" key="5">
    <source>
        <dbReference type="ARBA" id="ARBA00022989"/>
    </source>
</evidence>
<evidence type="ECO:0000256" key="9">
    <source>
        <dbReference type="SAM" id="Phobius"/>
    </source>
</evidence>
<evidence type="ECO:0000256" key="8">
    <source>
        <dbReference type="PROSITE-ProRule" id="PRU00284"/>
    </source>
</evidence>
<dbReference type="Pfam" id="PF17202">
    <property type="entry name" value="sCache_3_3"/>
    <property type="match status" value="1"/>
</dbReference>
<evidence type="ECO:0000256" key="3">
    <source>
        <dbReference type="ARBA" id="ARBA00022500"/>
    </source>
</evidence>
<dbReference type="InterPro" id="IPR003660">
    <property type="entry name" value="HAMP_dom"/>
</dbReference>
<evidence type="ECO:0000313" key="13">
    <source>
        <dbReference type="Proteomes" id="UP000577891"/>
    </source>
</evidence>
<feature type="domain" description="HAMP" evidence="11">
    <location>
        <begin position="272"/>
        <end position="324"/>
    </location>
</feature>
<gene>
    <name evidence="12" type="ORF">HLH35_13000</name>
</gene>
<dbReference type="SUPFAM" id="SSF158472">
    <property type="entry name" value="HAMP domain-like"/>
    <property type="match status" value="1"/>
</dbReference>
<dbReference type="Proteomes" id="UP000577891">
    <property type="component" value="Unassembled WGS sequence"/>
</dbReference>
<protein>
    <submittedName>
        <fullName evidence="12">Methyl-accepting chemotaxis protein</fullName>
    </submittedName>
</protein>
<organism evidence="12 13">
    <name type="scientific">Gluconacetobacter asukensis</name>
    <dbReference type="NCBI Taxonomy" id="1017181"/>
    <lineage>
        <taxon>Bacteria</taxon>
        <taxon>Pseudomonadati</taxon>
        <taxon>Pseudomonadota</taxon>
        <taxon>Alphaproteobacteria</taxon>
        <taxon>Acetobacterales</taxon>
        <taxon>Acetobacteraceae</taxon>
        <taxon>Gluconacetobacter</taxon>
    </lineage>
</organism>
<dbReference type="InterPro" id="IPR004089">
    <property type="entry name" value="MCPsignal_dom"/>
</dbReference>
<keyword evidence="5 9" id="KW-1133">Transmembrane helix</keyword>
<dbReference type="SUPFAM" id="SSF58104">
    <property type="entry name" value="Methyl-accepting chemotaxis protein (MCP) signaling domain"/>
    <property type="match status" value="1"/>
</dbReference>
<dbReference type="EMBL" id="JABEQE010000011">
    <property type="protein sequence ID" value="MBB2173023.1"/>
    <property type="molecule type" value="Genomic_DNA"/>
</dbReference>
<dbReference type="GO" id="GO:0006935">
    <property type="term" value="P:chemotaxis"/>
    <property type="evidence" value="ECO:0007669"/>
    <property type="project" value="UniProtKB-KW"/>
</dbReference>
<comment type="similarity">
    <text evidence="7">Belongs to the methyl-accepting chemotaxis (MCP) protein family.</text>
</comment>
<dbReference type="PANTHER" id="PTHR43531:SF11">
    <property type="entry name" value="METHYL-ACCEPTING CHEMOTAXIS PROTEIN 3"/>
    <property type="match status" value="1"/>
</dbReference>
<dbReference type="PROSITE" id="PS50111">
    <property type="entry name" value="CHEMOTAXIS_TRANSDUC_2"/>
    <property type="match status" value="1"/>
</dbReference>
<dbReference type="PRINTS" id="PR00260">
    <property type="entry name" value="CHEMTRNSDUCR"/>
</dbReference>
<proteinExistence type="inferred from homology"/>
<keyword evidence="8" id="KW-0807">Transducer</keyword>
<evidence type="ECO:0000259" key="10">
    <source>
        <dbReference type="PROSITE" id="PS50111"/>
    </source>
</evidence>
<comment type="caution">
    <text evidence="12">The sequence shown here is derived from an EMBL/GenBank/DDBJ whole genome shotgun (WGS) entry which is preliminary data.</text>
</comment>
<dbReference type="SMART" id="SM00283">
    <property type="entry name" value="MA"/>
    <property type="match status" value="1"/>
</dbReference>
<dbReference type="AlphaFoldDB" id="A0A7W4P2M8"/>